<keyword evidence="2" id="KW-1185">Reference proteome</keyword>
<dbReference type="EMBL" id="JAUFQS010000005">
    <property type="protein sequence ID" value="MDN3687441.1"/>
    <property type="molecule type" value="Genomic_DNA"/>
</dbReference>
<evidence type="ECO:0008006" key="3">
    <source>
        <dbReference type="Google" id="ProtNLM"/>
    </source>
</evidence>
<accession>A0ABT8C553</accession>
<protein>
    <recommendedName>
        <fullName evidence="3">Transposase</fullName>
    </recommendedName>
</protein>
<sequence>MKYIHENPVRAGIVGKPEDYMCSRARNYAGFEGFIAVDYW</sequence>
<comment type="caution">
    <text evidence="1">The sequence shown here is derived from an EMBL/GenBank/DDBJ whole genome shotgun (WGS) entry which is preliminary data.</text>
</comment>
<dbReference type="Gene3D" id="3.30.70.1290">
    <property type="entry name" value="Transposase IS200-like"/>
    <property type="match status" value="1"/>
</dbReference>
<gene>
    <name evidence="1" type="ORF">QWZ15_06360</name>
</gene>
<evidence type="ECO:0000313" key="1">
    <source>
        <dbReference type="EMBL" id="MDN3687441.1"/>
    </source>
</evidence>
<dbReference type="RefSeq" id="WP_262888593.1">
    <property type="nucleotide sequence ID" value="NZ_WMCD01000011.1"/>
</dbReference>
<organism evidence="1 2">
    <name type="scientific">Cyclobacterium jeungdonense</name>
    <dbReference type="NCBI Taxonomy" id="708087"/>
    <lineage>
        <taxon>Bacteria</taxon>
        <taxon>Pseudomonadati</taxon>
        <taxon>Bacteroidota</taxon>
        <taxon>Cytophagia</taxon>
        <taxon>Cytophagales</taxon>
        <taxon>Cyclobacteriaceae</taxon>
        <taxon>Cyclobacterium</taxon>
    </lineage>
</organism>
<dbReference type="InterPro" id="IPR036515">
    <property type="entry name" value="Transposase_17_sf"/>
</dbReference>
<proteinExistence type="predicted"/>
<reference evidence="2" key="1">
    <citation type="journal article" date="2019" name="Int. J. Syst. Evol. Microbiol.">
        <title>The Global Catalogue of Microorganisms (GCM) 10K type strain sequencing project: providing services to taxonomists for standard genome sequencing and annotation.</title>
        <authorList>
            <consortium name="The Broad Institute Genomics Platform"/>
            <consortium name="The Broad Institute Genome Sequencing Center for Infectious Disease"/>
            <person name="Wu L."/>
            <person name="Ma J."/>
        </authorList>
    </citation>
    <scope>NUCLEOTIDE SEQUENCE [LARGE SCALE GENOMIC DNA]</scope>
    <source>
        <strain evidence="2">CECT 7706</strain>
    </source>
</reference>
<dbReference type="Proteomes" id="UP001236663">
    <property type="component" value="Unassembled WGS sequence"/>
</dbReference>
<name>A0ABT8C553_9BACT</name>
<evidence type="ECO:0000313" key="2">
    <source>
        <dbReference type="Proteomes" id="UP001236663"/>
    </source>
</evidence>